<sequence>MKPNERFRVDEYCLYVTNFATSNVPDREAPDDIPRPKRWLSVEFERELQWEGLSMFGNFFGVQFGGGPDDIVELAIPPVYSLIFSWLRRMPDTLACLRSVPAASFLAEDCQFNAHLDDLIREPILDAFADGNTCAFSRSQTYILTRVRRTCRWILTTVQALESLNNQAYGALFNAVIVPLTMEYWTWFVKTLDPNAMRLEGAREAAVHDG</sequence>
<proteinExistence type="predicted"/>
<dbReference type="EMBL" id="CAUWAG010000007">
    <property type="protein sequence ID" value="CAJ2505441.1"/>
    <property type="molecule type" value="Genomic_DNA"/>
</dbReference>
<protein>
    <submittedName>
        <fullName evidence="1">Uu.00g128350.m01.CDS01</fullName>
    </submittedName>
</protein>
<dbReference type="AlphaFoldDB" id="A0AAI8VJ12"/>
<reference evidence="1" key="1">
    <citation type="submission" date="2023-10" db="EMBL/GenBank/DDBJ databases">
        <authorList>
            <person name="Hackl T."/>
        </authorList>
    </citation>
    <scope>NUCLEOTIDE SEQUENCE</scope>
</reference>
<gene>
    <name evidence="1" type="ORF">KHLLAP_LOCUS5909</name>
</gene>
<dbReference type="Proteomes" id="UP001295740">
    <property type="component" value="Unassembled WGS sequence"/>
</dbReference>
<keyword evidence="2" id="KW-1185">Reference proteome</keyword>
<evidence type="ECO:0000313" key="1">
    <source>
        <dbReference type="EMBL" id="CAJ2505441.1"/>
    </source>
</evidence>
<accession>A0AAI8VJ12</accession>
<organism evidence="1 2">
    <name type="scientific">Anthostomella pinea</name>
    <dbReference type="NCBI Taxonomy" id="933095"/>
    <lineage>
        <taxon>Eukaryota</taxon>
        <taxon>Fungi</taxon>
        <taxon>Dikarya</taxon>
        <taxon>Ascomycota</taxon>
        <taxon>Pezizomycotina</taxon>
        <taxon>Sordariomycetes</taxon>
        <taxon>Xylariomycetidae</taxon>
        <taxon>Xylariales</taxon>
        <taxon>Xylariaceae</taxon>
        <taxon>Anthostomella</taxon>
    </lineage>
</organism>
<comment type="caution">
    <text evidence="1">The sequence shown here is derived from an EMBL/GenBank/DDBJ whole genome shotgun (WGS) entry which is preliminary data.</text>
</comment>
<evidence type="ECO:0000313" key="2">
    <source>
        <dbReference type="Proteomes" id="UP001295740"/>
    </source>
</evidence>
<name>A0AAI8VJ12_9PEZI</name>